<reference evidence="4" key="3">
    <citation type="submission" date="2024-05" db="EMBL/GenBank/DDBJ databases">
        <title>Yangia mangrovi SAOS 153D genome.</title>
        <authorList>
            <person name="Verma A."/>
            <person name="Pal Y."/>
            <person name="Sundharam S."/>
            <person name="Bisht B."/>
            <person name="Srinivasan K."/>
        </authorList>
    </citation>
    <scope>NUCLEOTIDE SEQUENCE</scope>
    <source>
        <strain evidence="4">SAOS 153D</strain>
    </source>
</reference>
<dbReference type="GO" id="GO:0016989">
    <property type="term" value="F:sigma factor antagonist activity"/>
    <property type="evidence" value="ECO:0007669"/>
    <property type="project" value="TreeGrafter"/>
</dbReference>
<evidence type="ECO:0000256" key="1">
    <source>
        <dbReference type="SAM" id="Phobius"/>
    </source>
</evidence>
<feature type="domain" description="FecR N-terminal" evidence="3">
    <location>
        <begin position="12"/>
        <end position="53"/>
    </location>
</feature>
<dbReference type="PIRSF" id="PIRSF018266">
    <property type="entry name" value="FecR"/>
    <property type="match status" value="1"/>
</dbReference>
<protein>
    <submittedName>
        <fullName evidence="4">FecR family protein</fullName>
    </submittedName>
    <submittedName>
        <fullName evidence="5">Iron dicitrate transport regulator FecR</fullName>
    </submittedName>
</protein>
<feature type="domain" description="FecR protein" evidence="2">
    <location>
        <begin position="118"/>
        <end position="199"/>
    </location>
</feature>
<evidence type="ECO:0000259" key="3">
    <source>
        <dbReference type="Pfam" id="PF16220"/>
    </source>
</evidence>
<dbReference type="Pfam" id="PF04773">
    <property type="entry name" value="FecR"/>
    <property type="match status" value="1"/>
</dbReference>
<feature type="transmembrane region" description="Helical" evidence="1">
    <location>
        <begin position="82"/>
        <end position="99"/>
    </location>
</feature>
<dbReference type="Gene3D" id="3.55.50.30">
    <property type="match status" value="1"/>
</dbReference>
<dbReference type="PANTHER" id="PTHR30273">
    <property type="entry name" value="PERIPLASMIC SIGNAL SENSOR AND SIGMA FACTOR ACTIVATOR FECR-RELATED"/>
    <property type="match status" value="1"/>
</dbReference>
<evidence type="ECO:0000313" key="4">
    <source>
        <dbReference type="EMBL" id="MCT4372245.1"/>
    </source>
</evidence>
<dbReference type="AlphaFoldDB" id="A0A2A3JZB1"/>
<keyword evidence="6" id="KW-1185">Reference proteome</keyword>
<dbReference type="InterPro" id="IPR012373">
    <property type="entry name" value="Ferrdict_sens_TM"/>
</dbReference>
<evidence type="ECO:0000259" key="2">
    <source>
        <dbReference type="Pfam" id="PF04773"/>
    </source>
</evidence>
<dbReference type="Gene3D" id="2.60.120.1440">
    <property type="match status" value="1"/>
</dbReference>
<comment type="caution">
    <text evidence="5">The sequence shown here is derived from an EMBL/GenBank/DDBJ whole genome shotgun (WGS) entry which is preliminary data.</text>
</comment>
<sequence length="314" mass="34280">MPDSQSRRQRHEEAAGWVLRQSRGPLGPAEEAAFQAWLTASAANRRSYESARHLFGAAGRAIASDPELSAFEANPARPRKKIAVMAAVFAVGLAGFFWADGPMRLRADVVARIDELPRVTLDDGTVLQLNASSAISVDFDAENRSVHLLRGQAYFEVAPDRDRPFSVIAGDTTVVALGTAFVVRLGLNDIEVTVTDHSVLLKLDDDDGTRMEEGQRGNYNIAGAQLEITPADRNRALAWRQGKLVLDDTPIADVIAEIDNRFAGRIMVPDEPLSQKRLSGTLDVTDPLSALSFLEAALDVRMLRIGPLIFIRPE</sequence>
<gene>
    <name evidence="4" type="ORF">CLG85_018750</name>
    <name evidence="5" type="ORF">CLG85_03910</name>
</gene>
<reference evidence="5" key="1">
    <citation type="submission" date="2017-09" db="EMBL/GenBank/DDBJ databases">
        <title>Yangia sp. SAOS 153D whole genome sequencing.</title>
        <authorList>
            <person name="Verma A."/>
            <person name="Krishnamurthi S."/>
        </authorList>
    </citation>
    <scope>NUCLEOTIDE SEQUENCE [LARGE SCALE GENOMIC DNA]</scope>
    <source>
        <strain evidence="5">SAOS 153D</strain>
    </source>
</reference>
<reference evidence="6" key="2">
    <citation type="submission" date="2023-07" db="EMBL/GenBank/DDBJ databases">
        <title>Yangia mangrovi SAOS 153D genome.</title>
        <authorList>
            <person name="Verma A."/>
            <person name="Pal Y."/>
            <person name="Sundharam S."/>
            <person name="Bisht B."/>
            <person name="Srinivasan K."/>
        </authorList>
    </citation>
    <scope>NUCLEOTIDE SEQUENCE [LARGE SCALE GENOMIC DNA]</scope>
    <source>
        <strain evidence="6">SAOS 153D</strain>
    </source>
</reference>
<dbReference type="PANTHER" id="PTHR30273:SF2">
    <property type="entry name" value="PROTEIN FECR"/>
    <property type="match status" value="1"/>
</dbReference>
<dbReference type="InterPro" id="IPR006860">
    <property type="entry name" value="FecR"/>
</dbReference>
<dbReference type="EMBL" id="NTHN02000040">
    <property type="protein sequence ID" value="MCT4372245.1"/>
    <property type="molecule type" value="Genomic_DNA"/>
</dbReference>
<organism evidence="5">
    <name type="scientific">Alloyangia mangrovi</name>
    <dbReference type="NCBI Taxonomy" id="1779329"/>
    <lineage>
        <taxon>Bacteria</taxon>
        <taxon>Pseudomonadati</taxon>
        <taxon>Pseudomonadota</taxon>
        <taxon>Alphaproteobacteria</taxon>
        <taxon>Rhodobacterales</taxon>
        <taxon>Roseobacteraceae</taxon>
        <taxon>Alloyangia</taxon>
    </lineage>
</organism>
<evidence type="ECO:0000313" key="5">
    <source>
        <dbReference type="EMBL" id="PBD20438.1"/>
    </source>
</evidence>
<proteinExistence type="predicted"/>
<dbReference type="RefSeq" id="WP_095881084.1">
    <property type="nucleotide sequence ID" value="NZ_NTHN02000040.1"/>
</dbReference>
<keyword evidence="1" id="KW-1133">Transmembrane helix</keyword>
<keyword evidence="1" id="KW-0472">Membrane</keyword>
<accession>A0A2A3JZB1</accession>
<dbReference type="Proteomes" id="UP000217448">
    <property type="component" value="Unassembled WGS sequence"/>
</dbReference>
<dbReference type="OrthoDB" id="636724at2"/>
<dbReference type="EMBL" id="NTHN01000044">
    <property type="protein sequence ID" value="PBD20438.1"/>
    <property type="molecule type" value="Genomic_DNA"/>
</dbReference>
<dbReference type="InterPro" id="IPR032623">
    <property type="entry name" value="FecR_N"/>
</dbReference>
<evidence type="ECO:0000313" key="6">
    <source>
        <dbReference type="Proteomes" id="UP000217448"/>
    </source>
</evidence>
<name>A0A2A3JZB1_9RHOB</name>
<dbReference type="Pfam" id="PF16220">
    <property type="entry name" value="DUF4880"/>
    <property type="match status" value="1"/>
</dbReference>
<keyword evidence="1" id="KW-0812">Transmembrane</keyword>